<accession>A0A9P9AA76</accession>
<organism evidence="2 3">
    <name type="scientific">Plectosphaerella plurivora</name>
    <dbReference type="NCBI Taxonomy" id="936078"/>
    <lineage>
        <taxon>Eukaryota</taxon>
        <taxon>Fungi</taxon>
        <taxon>Dikarya</taxon>
        <taxon>Ascomycota</taxon>
        <taxon>Pezizomycotina</taxon>
        <taxon>Sordariomycetes</taxon>
        <taxon>Hypocreomycetidae</taxon>
        <taxon>Glomerellales</taxon>
        <taxon>Plectosphaerellaceae</taxon>
        <taxon>Plectosphaerella</taxon>
    </lineage>
</organism>
<reference evidence="2" key="1">
    <citation type="journal article" date="2021" name="Nat. Commun.">
        <title>Genetic determinants of endophytism in the Arabidopsis root mycobiome.</title>
        <authorList>
            <person name="Mesny F."/>
            <person name="Miyauchi S."/>
            <person name="Thiergart T."/>
            <person name="Pickel B."/>
            <person name="Atanasova L."/>
            <person name="Karlsson M."/>
            <person name="Huettel B."/>
            <person name="Barry K.W."/>
            <person name="Haridas S."/>
            <person name="Chen C."/>
            <person name="Bauer D."/>
            <person name="Andreopoulos W."/>
            <person name="Pangilinan J."/>
            <person name="LaButti K."/>
            <person name="Riley R."/>
            <person name="Lipzen A."/>
            <person name="Clum A."/>
            <person name="Drula E."/>
            <person name="Henrissat B."/>
            <person name="Kohler A."/>
            <person name="Grigoriev I.V."/>
            <person name="Martin F.M."/>
            <person name="Hacquard S."/>
        </authorList>
    </citation>
    <scope>NUCLEOTIDE SEQUENCE</scope>
    <source>
        <strain evidence="2">MPI-SDFR-AT-0117</strain>
    </source>
</reference>
<dbReference type="Proteomes" id="UP000770015">
    <property type="component" value="Unassembled WGS sequence"/>
</dbReference>
<dbReference type="OrthoDB" id="4818873at2759"/>
<protein>
    <submittedName>
        <fullName evidence="2">Uncharacterized protein</fullName>
    </submittedName>
</protein>
<evidence type="ECO:0000256" key="1">
    <source>
        <dbReference type="SAM" id="SignalP"/>
    </source>
</evidence>
<name>A0A9P9AA76_9PEZI</name>
<keyword evidence="3" id="KW-1185">Reference proteome</keyword>
<feature type="chain" id="PRO_5040513881" evidence="1">
    <location>
        <begin position="20"/>
        <end position="136"/>
    </location>
</feature>
<proteinExistence type="predicted"/>
<keyword evidence="1" id="KW-0732">Signal</keyword>
<gene>
    <name evidence="2" type="ORF">F5X68DRAFT_232241</name>
</gene>
<evidence type="ECO:0000313" key="3">
    <source>
        <dbReference type="Proteomes" id="UP000770015"/>
    </source>
</evidence>
<dbReference type="AlphaFoldDB" id="A0A9P9AA76"/>
<sequence>MIPKFVLPALLAICSIVSALPATPTANTVELFKRDDPVTERDFELADLHGVNLAESYKHAVIRRDNGDDLTIWVHLSFVEERDDSVAGNLVERQARPIETTGQNDFNLTIRRFDGEPVHLGRKHEWQLLKFAALQC</sequence>
<evidence type="ECO:0000313" key="2">
    <source>
        <dbReference type="EMBL" id="KAH6686917.1"/>
    </source>
</evidence>
<feature type="signal peptide" evidence="1">
    <location>
        <begin position="1"/>
        <end position="19"/>
    </location>
</feature>
<dbReference type="EMBL" id="JAGSXJ010000012">
    <property type="protein sequence ID" value="KAH6686917.1"/>
    <property type="molecule type" value="Genomic_DNA"/>
</dbReference>
<comment type="caution">
    <text evidence="2">The sequence shown here is derived from an EMBL/GenBank/DDBJ whole genome shotgun (WGS) entry which is preliminary data.</text>
</comment>